<keyword evidence="2" id="KW-1185">Reference proteome</keyword>
<reference evidence="1 2" key="1">
    <citation type="submission" date="2019-03" db="EMBL/GenBank/DDBJ databases">
        <authorList>
            <consortium name="Pathogen Informatics"/>
        </authorList>
    </citation>
    <scope>NUCLEOTIDE SEQUENCE [LARGE SCALE GENOMIC DNA]</scope>
    <source>
        <strain evidence="1 2">NCTC12993</strain>
    </source>
</reference>
<dbReference type="Proteomes" id="UP000401081">
    <property type="component" value="Unassembled WGS sequence"/>
</dbReference>
<name>A0A485CPL5_KLUCR</name>
<dbReference type="GO" id="GO:0015473">
    <property type="term" value="F:fimbrial usher porin activity"/>
    <property type="evidence" value="ECO:0007669"/>
    <property type="project" value="InterPro"/>
</dbReference>
<dbReference type="EMBL" id="CAADJD010000027">
    <property type="protein sequence ID" value="VFS86563.1"/>
    <property type="molecule type" value="Genomic_DNA"/>
</dbReference>
<dbReference type="InterPro" id="IPR000015">
    <property type="entry name" value="Fimb_usher"/>
</dbReference>
<dbReference type="AlphaFoldDB" id="A0A485CPL5"/>
<dbReference type="GO" id="GO:0016020">
    <property type="term" value="C:membrane"/>
    <property type="evidence" value="ECO:0007669"/>
    <property type="project" value="InterPro"/>
</dbReference>
<gene>
    <name evidence="1" type="primary">fimD_12</name>
    <name evidence="1" type="ORF">NCTC12993_06746</name>
</gene>
<proteinExistence type="predicted"/>
<evidence type="ECO:0000313" key="1">
    <source>
        <dbReference type="EMBL" id="VFS86563.1"/>
    </source>
</evidence>
<dbReference type="GO" id="GO:0009297">
    <property type="term" value="P:pilus assembly"/>
    <property type="evidence" value="ECO:0007669"/>
    <property type="project" value="InterPro"/>
</dbReference>
<accession>A0A485CPL5</accession>
<organism evidence="1 2">
    <name type="scientific">Kluyvera cryocrescens</name>
    <name type="common">Kluyvera citrophila</name>
    <dbReference type="NCBI Taxonomy" id="580"/>
    <lineage>
        <taxon>Bacteria</taxon>
        <taxon>Pseudomonadati</taxon>
        <taxon>Pseudomonadota</taxon>
        <taxon>Gammaproteobacteria</taxon>
        <taxon>Enterobacterales</taxon>
        <taxon>Enterobacteriaceae</taxon>
        <taxon>Kluyvera</taxon>
    </lineage>
</organism>
<protein>
    <submittedName>
        <fullName evidence="1">Outer membrane usher protein fimD</fullName>
    </submittedName>
</protein>
<dbReference type="Pfam" id="PF00577">
    <property type="entry name" value="Usher"/>
    <property type="match status" value="1"/>
</dbReference>
<evidence type="ECO:0000313" key="2">
    <source>
        <dbReference type="Proteomes" id="UP000401081"/>
    </source>
</evidence>
<sequence>MIHVQPKFTDYYNLAYSKRGKVQMSVTQQLGRTATLYVSGSHQTYWGTGNADEQLQVGLNTAVG</sequence>